<dbReference type="PANTHER" id="PTHR19229:SF154">
    <property type="entry name" value="ABC TRANSPORTER A FAMILY MEMBER 3-RELATED"/>
    <property type="match status" value="1"/>
</dbReference>
<evidence type="ECO:0000256" key="8">
    <source>
        <dbReference type="SAM" id="Phobius"/>
    </source>
</evidence>
<dbReference type="InterPro" id="IPR026082">
    <property type="entry name" value="ABCA"/>
</dbReference>
<name>A0AA88WE04_9ASTE</name>
<comment type="caution">
    <text evidence="10">The sequence shown here is derived from an EMBL/GenBank/DDBJ whole genome shotgun (WGS) entry which is preliminary data.</text>
</comment>
<reference evidence="10" key="1">
    <citation type="submission" date="2022-12" db="EMBL/GenBank/DDBJ databases">
        <title>Draft genome assemblies for two species of Escallonia (Escalloniales).</title>
        <authorList>
            <person name="Chanderbali A."/>
            <person name="Dervinis C."/>
            <person name="Anghel I."/>
            <person name="Soltis D."/>
            <person name="Soltis P."/>
            <person name="Zapata F."/>
        </authorList>
    </citation>
    <scope>NUCLEOTIDE SEQUENCE</scope>
    <source>
        <strain evidence="10">UCBG64.0493</strain>
        <tissue evidence="10">Leaf</tissue>
    </source>
</reference>
<dbReference type="Pfam" id="PF12698">
    <property type="entry name" value="ABC2_membrane_3"/>
    <property type="match status" value="1"/>
</dbReference>
<comment type="subcellular location">
    <subcellularLocation>
        <location evidence="1">Membrane</location>
        <topology evidence="1">Multi-pass membrane protein</topology>
    </subcellularLocation>
</comment>
<evidence type="ECO:0000256" key="5">
    <source>
        <dbReference type="ARBA" id="ARBA00022840"/>
    </source>
</evidence>
<feature type="transmembrane region" description="Helical" evidence="8">
    <location>
        <begin position="399"/>
        <end position="432"/>
    </location>
</feature>
<evidence type="ECO:0000313" key="10">
    <source>
        <dbReference type="EMBL" id="KAK3026006.1"/>
    </source>
</evidence>
<sequence>MADTSTGRSSFSTQANALLRKNLTFQSLTRPCFSQKRNIRTNVRLIMFPFVLCLLLSLIQILVNHELDKPSNRCGCICVDTNGDGKCEKVCGIEYSTLDQGSSCPISHPPEWPPLLQIPAPQYRAVQTDFFSARDFPNESCKSTGSCPMTIFLTGNNQSLGESLGGNMFSSSSTLNFSDLYGLANNALGSASKPQVSNFLDPAFFSDMPVYHVQGDCRPNSTLSVSVPIMSTSLQQEVRCVQDSHLWRNSSTDINDQLFKGYRKGNPERKINEIVAAYDFLNSNGNNYNVSIWYNSTYKNDSGNVPLGLMRVPRSVNLASNAFLQFFLGPATKMLFEFVKEMPKPETKLRLDFSSLLGPLFFTWVIIQLFPVVLTSLVYEKEQKLRIMMKMHGLGDGPYWMISYAYFLVVSSIYMFCFVMFGSIIVEILVGLKFFTLNDYTIQLVFYFIYINLQISLAFLVAAVFSNVKTATVIGYIIVFGTGLLGGFLFQFFLQDASFSRGWIIVMELYPGFSLYRGLYEFAQYAFTGNYMGTDGMRWGDLSASTNGMKEVLIIISVEWLVVLFVAYYVDQVVSSGSGVGRSPFFFLQYCRKKPLSSFRKPSLQRQGSKVYIQMEKPDVVQEQEKVEQLLLDSSTSSPIICDNLKKVYPGRDGNPEKFAVRGLSLALPQGECFGMLGPNGAGKTSFISMMIGLIKPSSGTAYVNGLDIRSHMDGIYANMGVCPQHDLLWETLTGREHLLFYGRLKNLKGSALTQAVEESLKSINLFHGGVADKQAGKYSGGMKRRLSVAISLIGNPKVVYMDEPSTGLDPASRNSLWNVVKRAKQDRAIILTTHSMEEAEHLCDRLGIFVDGSLQCIGNPKELKARYGGSYVFTMTTSSSHEEEVENLVRHLSPNANRIYQISGTQKFELPKQEVRIADVFQAVEDAKSRFTVQAWGLADTTLEDVFIKVARGAQAFNILS</sequence>
<dbReference type="GO" id="GO:0016887">
    <property type="term" value="F:ATP hydrolysis activity"/>
    <property type="evidence" value="ECO:0007669"/>
    <property type="project" value="InterPro"/>
</dbReference>
<accession>A0AA88WE04</accession>
<dbReference type="SMART" id="SM00382">
    <property type="entry name" value="AAA"/>
    <property type="match status" value="1"/>
</dbReference>
<dbReference type="CDD" id="cd03263">
    <property type="entry name" value="ABC_subfamily_A"/>
    <property type="match status" value="1"/>
</dbReference>
<feature type="domain" description="ABC transporter" evidence="9">
    <location>
        <begin position="640"/>
        <end position="877"/>
    </location>
</feature>
<keyword evidence="7 8" id="KW-0472">Membrane</keyword>
<dbReference type="GO" id="GO:0140359">
    <property type="term" value="F:ABC-type transporter activity"/>
    <property type="evidence" value="ECO:0007669"/>
    <property type="project" value="InterPro"/>
</dbReference>
<protein>
    <recommendedName>
        <fullName evidence="9">ABC transporter domain-containing protein</fullName>
    </recommendedName>
</protein>
<dbReference type="SUPFAM" id="SSF52540">
    <property type="entry name" value="P-loop containing nucleoside triphosphate hydrolases"/>
    <property type="match status" value="1"/>
</dbReference>
<dbReference type="GO" id="GO:0005319">
    <property type="term" value="F:lipid transporter activity"/>
    <property type="evidence" value="ECO:0007669"/>
    <property type="project" value="TreeGrafter"/>
</dbReference>
<dbReference type="PROSITE" id="PS00211">
    <property type="entry name" value="ABC_TRANSPORTER_1"/>
    <property type="match status" value="1"/>
</dbReference>
<dbReference type="Proteomes" id="UP001188597">
    <property type="component" value="Unassembled WGS sequence"/>
</dbReference>
<evidence type="ECO:0000256" key="3">
    <source>
        <dbReference type="ARBA" id="ARBA00022692"/>
    </source>
</evidence>
<dbReference type="AlphaFoldDB" id="A0AA88WE04"/>
<keyword evidence="3 8" id="KW-0812">Transmembrane</keyword>
<dbReference type="Gene3D" id="3.40.50.300">
    <property type="entry name" value="P-loop containing nucleotide triphosphate hydrolases"/>
    <property type="match status" value="1"/>
</dbReference>
<evidence type="ECO:0000256" key="4">
    <source>
        <dbReference type="ARBA" id="ARBA00022741"/>
    </source>
</evidence>
<dbReference type="GO" id="GO:0016020">
    <property type="term" value="C:membrane"/>
    <property type="evidence" value="ECO:0007669"/>
    <property type="project" value="UniProtKB-SubCell"/>
</dbReference>
<comment type="similarity">
    <text evidence="2">Belongs to the ABC transporter superfamily. ABCA family. CPR flippase (TC 3.A.1.211) subfamily.</text>
</comment>
<evidence type="ECO:0000256" key="6">
    <source>
        <dbReference type="ARBA" id="ARBA00022989"/>
    </source>
</evidence>
<evidence type="ECO:0000256" key="7">
    <source>
        <dbReference type="ARBA" id="ARBA00023136"/>
    </source>
</evidence>
<dbReference type="InterPro" id="IPR003593">
    <property type="entry name" value="AAA+_ATPase"/>
</dbReference>
<keyword evidence="11" id="KW-1185">Reference proteome</keyword>
<feature type="transmembrane region" description="Helical" evidence="8">
    <location>
        <begin position="45"/>
        <end position="63"/>
    </location>
</feature>
<gene>
    <name evidence="10" type="ORF">RJ639_040382</name>
</gene>
<organism evidence="10 11">
    <name type="scientific">Escallonia herrerae</name>
    <dbReference type="NCBI Taxonomy" id="1293975"/>
    <lineage>
        <taxon>Eukaryota</taxon>
        <taxon>Viridiplantae</taxon>
        <taxon>Streptophyta</taxon>
        <taxon>Embryophyta</taxon>
        <taxon>Tracheophyta</taxon>
        <taxon>Spermatophyta</taxon>
        <taxon>Magnoliopsida</taxon>
        <taxon>eudicotyledons</taxon>
        <taxon>Gunneridae</taxon>
        <taxon>Pentapetalae</taxon>
        <taxon>asterids</taxon>
        <taxon>campanulids</taxon>
        <taxon>Escalloniales</taxon>
        <taxon>Escalloniaceae</taxon>
        <taxon>Escallonia</taxon>
    </lineage>
</organism>
<proteinExistence type="inferred from homology"/>
<evidence type="ECO:0000256" key="1">
    <source>
        <dbReference type="ARBA" id="ARBA00004141"/>
    </source>
</evidence>
<feature type="transmembrane region" description="Helical" evidence="8">
    <location>
        <begin position="444"/>
        <end position="465"/>
    </location>
</feature>
<dbReference type="InterPro" id="IPR017871">
    <property type="entry name" value="ABC_transporter-like_CS"/>
</dbReference>
<dbReference type="GO" id="GO:0005524">
    <property type="term" value="F:ATP binding"/>
    <property type="evidence" value="ECO:0007669"/>
    <property type="project" value="UniProtKB-KW"/>
</dbReference>
<keyword evidence="5" id="KW-0067">ATP-binding</keyword>
<dbReference type="FunFam" id="3.40.50.300:FF:000633">
    <property type="entry name" value="ABC transporter A family member 7"/>
    <property type="match status" value="1"/>
</dbReference>
<keyword evidence="4" id="KW-0547">Nucleotide-binding</keyword>
<feature type="transmembrane region" description="Helical" evidence="8">
    <location>
        <begin position="471"/>
        <end position="494"/>
    </location>
</feature>
<dbReference type="PROSITE" id="PS50893">
    <property type="entry name" value="ABC_TRANSPORTER_2"/>
    <property type="match status" value="1"/>
</dbReference>
<evidence type="ECO:0000259" key="9">
    <source>
        <dbReference type="PROSITE" id="PS50893"/>
    </source>
</evidence>
<dbReference type="EMBL" id="JAVXUP010000519">
    <property type="protein sequence ID" value="KAK3026006.1"/>
    <property type="molecule type" value="Genomic_DNA"/>
</dbReference>
<dbReference type="InterPro" id="IPR027417">
    <property type="entry name" value="P-loop_NTPase"/>
</dbReference>
<dbReference type="InterPro" id="IPR013525">
    <property type="entry name" value="ABC2_TM"/>
</dbReference>
<dbReference type="Pfam" id="PF00005">
    <property type="entry name" value="ABC_tran"/>
    <property type="match status" value="1"/>
</dbReference>
<dbReference type="InterPro" id="IPR003439">
    <property type="entry name" value="ABC_transporter-like_ATP-bd"/>
</dbReference>
<dbReference type="Pfam" id="PF24526">
    <property type="entry name" value="ABCA12_C"/>
    <property type="match status" value="1"/>
</dbReference>
<dbReference type="PANTHER" id="PTHR19229">
    <property type="entry name" value="ATP-BINDING CASSETTE TRANSPORTER SUBFAMILY A ABCA"/>
    <property type="match status" value="1"/>
</dbReference>
<evidence type="ECO:0000313" key="11">
    <source>
        <dbReference type="Proteomes" id="UP001188597"/>
    </source>
</evidence>
<keyword evidence="6 8" id="KW-1133">Transmembrane helix</keyword>
<evidence type="ECO:0000256" key="2">
    <source>
        <dbReference type="ARBA" id="ARBA00008526"/>
    </source>
</evidence>
<feature type="transmembrane region" description="Helical" evidence="8">
    <location>
        <begin position="356"/>
        <end position="379"/>
    </location>
</feature>